<evidence type="ECO:0000259" key="1">
    <source>
        <dbReference type="Pfam" id="PF12705"/>
    </source>
</evidence>
<dbReference type="Pfam" id="PF12705">
    <property type="entry name" value="PDDEXK_1"/>
    <property type="match status" value="1"/>
</dbReference>
<accession>A0A0G1CNR7</accession>
<reference evidence="2 3" key="1">
    <citation type="journal article" date="2015" name="Nature">
        <title>rRNA introns, odd ribosomes, and small enigmatic genomes across a large radiation of phyla.</title>
        <authorList>
            <person name="Brown C.T."/>
            <person name="Hug L.A."/>
            <person name="Thomas B.C."/>
            <person name="Sharon I."/>
            <person name="Castelle C.J."/>
            <person name="Singh A."/>
            <person name="Wilkins M.J."/>
            <person name="Williams K.H."/>
            <person name="Banfield J.F."/>
        </authorList>
    </citation>
    <scope>NUCLEOTIDE SEQUENCE [LARGE SCALE GENOMIC DNA]</scope>
</reference>
<sequence length="275" mass="32209">MKDKYTAVWLSHSSIKDYLKCPQAYYLNNIYRKPETGHKIMLMQPPLALGQVVHEVIEEMSKLPAAERLRESPLKIYERLWKKVSGKMGGFRSLDEETKYQKRGQEMVQRLIDNPGPLLKKIIKIREELPYFWLSEEENLILCGKIDWLEYLPQTDSVRILDFKTGKFDEDPDSLQLPIYNLLVTNCQKRSVTGASYWYLDRDDEPRLVKLPDLDSSYKRVMEIAQKIALARKLEHFKCRQKDGCRACLPLERIVAGQAEYVAVGEYKKDIYILN</sequence>
<gene>
    <name evidence="2" type="ORF">UV61_C0002G0136</name>
</gene>
<dbReference type="Proteomes" id="UP000034050">
    <property type="component" value="Unassembled WGS sequence"/>
</dbReference>
<name>A0A0G1CNR7_9BACT</name>
<dbReference type="EMBL" id="LCFD01000002">
    <property type="protein sequence ID" value="KKS87415.1"/>
    <property type="molecule type" value="Genomic_DNA"/>
</dbReference>
<proteinExistence type="predicted"/>
<dbReference type="InterPro" id="IPR011604">
    <property type="entry name" value="PDDEXK-like_dom_sf"/>
</dbReference>
<dbReference type="InterPro" id="IPR038726">
    <property type="entry name" value="PDDEXK_AddAB-type"/>
</dbReference>
<comment type="caution">
    <text evidence="2">The sequence shown here is derived from an EMBL/GenBank/DDBJ whole genome shotgun (WGS) entry which is preliminary data.</text>
</comment>
<protein>
    <recommendedName>
        <fullName evidence="1">PD-(D/E)XK endonuclease-like domain-containing protein</fullName>
    </recommendedName>
</protein>
<dbReference type="Gene3D" id="3.90.320.10">
    <property type="match status" value="1"/>
</dbReference>
<dbReference type="AlphaFoldDB" id="A0A0G1CNR7"/>
<organism evidence="2 3">
    <name type="scientific">Candidatus Gottesmanbacteria bacterium GW2011_GWB1_43_11</name>
    <dbReference type="NCBI Taxonomy" id="1618446"/>
    <lineage>
        <taxon>Bacteria</taxon>
        <taxon>Candidatus Gottesmaniibacteriota</taxon>
    </lineage>
</organism>
<evidence type="ECO:0000313" key="3">
    <source>
        <dbReference type="Proteomes" id="UP000034050"/>
    </source>
</evidence>
<feature type="domain" description="PD-(D/E)XK endonuclease-like" evidence="1">
    <location>
        <begin position="10"/>
        <end position="248"/>
    </location>
</feature>
<dbReference type="STRING" id="1618446.UV61_C0002G0136"/>
<evidence type="ECO:0000313" key="2">
    <source>
        <dbReference type="EMBL" id="KKS87415.1"/>
    </source>
</evidence>